<evidence type="ECO:0000313" key="5">
    <source>
        <dbReference type="Proteomes" id="UP000233160"/>
    </source>
</evidence>
<keyword evidence="2" id="KW-0175">Coiled coil</keyword>
<dbReference type="AlphaFoldDB" id="A0A2K6GGR1"/>
<dbReference type="GO" id="GO:0016020">
    <property type="term" value="C:membrane"/>
    <property type="evidence" value="ECO:0007669"/>
    <property type="project" value="TreeGrafter"/>
</dbReference>
<reference evidence="4" key="1">
    <citation type="submission" date="2025-08" db="UniProtKB">
        <authorList>
            <consortium name="Ensembl"/>
        </authorList>
    </citation>
    <scope>IDENTIFICATION</scope>
</reference>
<dbReference type="Pfam" id="PF05461">
    <property type="entry name" value="ApoL"/>
    <property type="match status" value="1"/>
</dbReference>
<keyword evidence="3" id="KW-0472">Membrane</keyword>
<dbReference type="GO" id="GO:0006869">
    <property type="term" value="P:lipid transport"/>
    <property type="evidence" value="ECO:0007669"/>
    <property type="project" value="InterPro"/>
</dbReference>
<dbReference type="InterPro" id="IPR008405">
    <property type="entry name" value="ApoL"/>
</dbReference>
<dbReference type="Proteomes" id="UP000233160">
    <property type="component" value="Unassembled WGS sequence"/>
</dbReference>
<proteinExistence type="inferred from homology"/>
<reference evidence="4" key="2">
    <citation type="submission" date="2025-09" db="UniProtKB">
        <authorList>
            <consortium name="Ensembl"/>
        </authorList>
    </citation>
    <scope>IDENTIFICATION</scope>
</reference>
<feature type="transmembrane region" description="Helical" evidence="3">
    <location>
        <begin position="79"/>
        <end position="101"/>
    </location>
</feature>
<keyword evidence="3" id="KW-0812">Transmembrane</keyword>
<evidence type="ECO:0000256" key="3">
    <source>
        <dbReference type="SAM" id="Phobius"/>
    </source>
</evidence>
<name>A0A2K6GGR1_PROCO</name>
<gene>
    <name evidence="4" type="primary">APOL6</name>
</gene>
<evidence type="ECO:0000313" key="4">
    <source>
        <dbReference type="Ensembl" id="ENSPCOP00000025424.1"/>
    </source>
</evidence>
<dbReference type="OMA" id="IVTDVWE"/>
<keyword evidence="5" id="KW-1185">Reference proteome</keyword>
<organism evidence="4 5">
    <name type="scientific">Propithecus coquereli</name>
    <name type="common">Coquerel's sifaka</name>
    <name type="synonym">Propithecus verreauxi coquereli</name>
    <dbReference type="NCBI Taxonomy" id="379532"/>
    <lineage>
        <taxon>Eukaryota</taxon>
        <taxon>Metazoa</taxon>
        <taxon>Chordata</taxon>
        <taxon>Craniata</taxon>
        <taxon>Vertebrata</taxon>
        <taxon>Euteleostomi</taxon>
        <taxon>Mammalia</taxon>
        <taxon>Eutheria</taxon>
        <taxon>Euarchontoglires</taxon>
        <taxon>Primates</taxon>
        <taxon>Strepsirrhini</taxon>
        <taxon>Lemuriformes</taxon>
        <taxon>Indriidae</taxon>
        <taxon>Propithecus</taxon>
    </lineage>
</organism>
<dbReference type="STRING" id="379532.ENSPCOP00000025424"/>
<accession>A0A2K6GGR1</accession>
<protein>
    <submittedName>
        <fullName evidence="4">Apolipoprotein L6</fullName>
    </submittedName>
</protein>
<dbReference type="PANTHER" id="PTHR14096:SF7">
    <property type="entry name" value="APOLIPOPROTEIN L6"/>
    <property type="match status" value="1"/>
</dbReference>
<dbReference type="PANTHER" id="PTHR14096">
    <property type="entry name" value="APOLIPOPROTEIN L"/>
    <property type="match status" value="1"/>
</dbReference>
<sequence length="308" mass="33661">NSVCAERETIWKVNIFTDKEEDVPLSKDEKPEDHLSAEEKIFLREFPRLKQDLEVNIEKLHALAEDIDTRHKRFTKTSLVANSVAVLSGVVSILGLALAPVTGGGSLLLSTAGQGLGTAAEVTSIVTSLLDRSHKKKAQAQVSNLVATHDIEDGEDEAEEESYNLAASQIVCSVGYTANNMKKSLRAFQKAKAHPHLASAAKRLMTTGHISARRSKQVQKAFGGTTLAMTKNARMLGSVVAGFSLGMDLAAVSRDWKQLQEGAKTELADELRAQAQKLEMELVELTKLYESLQQRVRVGVGGERERER</sequence>
<dbReference type="GO" id="GO:0005576">
    <property type="term" value="C:extracellular region"/>
    <property type="evidence" value="ECO:0007669"/>
    <property type="project" value="InterPro"/>
</dbReference>
<dbReference type="GO" id="GO:0008289">
    <property type="term" value="F:lipid binding"/>
    <property type="evidence" value="ECO:0007669"/>
    <property type="project" value="InterPro"/>
</dbReference>
<dbReference type="GeneTree" id="ENSGT01030000234599"/>
<comment type="similarity">
    <text evidence="1">Belongs to the apolipoprotein L family.</text>
</comment>
<dbReference type="Ensembl" id="ENSPCOT00000036116.1">
    <property type="protein sequence ID" value="ENSPCOP00000025424.1"/>
    <property type="gene ID" value="ENSPCOG00000024938.1"/>
</dbReference>
<dbReference type="GO" id="GO:0042157">
    <property type="term" value="P:lipoprotein metabolic process"/>
    <property type="evidence" value="ECO:0007669"/>
    <property type="project" value="InterPro"/>
</dbReference>
<evidence type="ECO:0000256" key="1">
    <source>
        <dbReference type="ARBA" id="ARBA00010090"/>
    </source>
</evidence>
<feature type="coiled-coil region" evidence="2">
    <location>
        <begin position="268"/>
        <end position="295"/>
    </location>
</feature>
<evidence type="ECO:0000256" key="2">
    <source>
        <dbReference type="SAM" id="Coils"/>
    </source>
</evidence>
<keyword evidence="3" id="KW-1133">Transmembrane helix</keyword>